<sequence length="1527" mass="171476">MEKQLERGYPWAERGRVSHENVHRYALCLDYVEGKRVLDLASGAGHGTALLAQRAASVVGVDIDPQVIRAAQKRFPLPNVEFLAGDGLDLSFDNASFDVVVANEMIEYVSDPNRLLKEVRRILRPGGILLLSALNKLIHNRYKPVDHSYLSAMDIPEFSRLLGRHFDHVGMVGMRMALVSVGFRMAHAQDRDNLPSAETYLGDFRDAAVPAVAADELWLHEPEYVLALCSDTPIESGLPGPSLLVSRDEDLWREHERVMAWASGLHDEDRILRSELDQARAELQAERDQVLRMREEYARLDERFAELRQIGAATADTIATHRDAVDKMRTAHFTMSSRLLSRLTGDSVAADDQSIVEALFVLGQTLTEQRSRLAEARQREIRLVEAETALASLRREVSEQVARAVALSDELDRKRAEHSAITSQLASVNLERTQAEAMHANAAEAARRDASSLRATQVELEEVRQRGDAAVAAARQDLTRTVRELDEARALRDTLQRDLADARTEAATLRSELEKARTRPADVVVPASGGQQASTAVQTKGRAGSSVSAASGSQRELERFVKVHQSVSAQLARASRDVSGRIPAARSRPTSAWNVKRWATKVNPYVAPFRTVLFNGDWIAEQDPSVGRVSLARYLRDSRLWTLDPHPVFAAGEYLQGNADVAATKFNPLQHYREHGWREGRSPHPYFANDWYLAQNPDVMAAGSISPLEHYLEHGWREGRWPNPLFNPRAYLDRYPDVAAAKTEPLTHFLAYGRREGREIPSASVNPVWTSLLPTAARSKTLLDFILQDSPLAIAGADASPAIEQVQGHAPAWPPERLNDFWLPQRLRDFIIEGYSEDAVHLYVYLCSVMAAFQTAPEDFPESEPCRRIVERARNVSRTRAATLPEMPDSSIIIPVYNNIMDTLLCICSVLEDDTRISYEIIVADDGSNDATAQIITSLSGVVRYVRQPRNYGFLGNCNQAAKQARGRHIVLLNNDTLVMPRWLDALLRPFDLYDKIGLSGSKLLSWDGTLQEAGGIYWKDGSAWNFGRGADARAPEFCYLKDVDYVSGAAIAVPAAIWREMHGFDEIYAPAYCEDSDLAFRLRAAGYRTVLNPHSEVLHHEGRSHGRDLTSGVKAYQVRNQQIFLERWKETLERDHYPNAENVLRARDRSGRKRHVLVIDHYVPQWDQDAGSRSTFMCIEAFLTLGYAVTFWPDNLWRDPHYTLKLQELGVEVIYGWNYLDGFGDFIESRSDLYDAAFVNRPHVAEKYLTDLRKRSKQTRILFYGHDLHFKRMMAAKAAGEPVSDADIASMRHMEFEVCRKADVVMYPDPEEVHFMEEQIGGRRVFAALPVFAFDRHMFARGARMLETIRSKAGQRLLFVGGFNHAPNRDGIQWFMESVFPELQRKLDHVHLTIAGSKPPESITSLASNDIEVVGFVSDDRLAELYDEASVIVAPLRYGAGVKGKVIEAMAMGVPLVTTPTGAQGLANPDELMFVASDAADLAEAIQRALGDRDEAWLRASRALERVNQQYSAEVLERIFRDLIER</sequence>
<dbReference type="SUPFAM" id="SSF53448">
    <property type="entry name" value="Nucleotide-diphospho-sugar transferases"/>
    <property type="match status" value="1"/>
</dbReference>
<evidence type="ECO:0008006" key="7">
    <source>
        <dbReference type="Google" id="ProtNLM"/>
    </source>
</evidence>
<organism evidence="5 6">
    <name type="scientific">Sphingomonas panacis</name>
    <dbReference type="NCBI Taxonomy" id="1560345"/>
    <lineage>
        <taxon>Bacteria</taxon>
        <taxon>Pseudomonadati</taxon>
        <taxon>Pseudomonadota</taxon>
        <taxon>Alphaproteobacteria</taxon>
        <taxon>Sphingomonadales</taxon>
        <taxon>Sphingomonadaceae</taxon>
        <taxon>Sphingomonas</taxon>
    </lineage>
</organism>
<name>A0A1B3ZAF1_9SPHN</name>
<dbReference type="PANTHER" id="PTHR43179:SF7">
    <property type="entry name" value="RHAMNOSYLTRANSFERASE WBBL"/>
    <property type="match status" value="1"/>
</dbReference>
<dbReference type="InterPro" id="IPR029063">
    <property type="entry name" value="SAM-dependent_MTases_sf"/>
</dbReference>
<evidence type="ECO:0000259" key="3">
    <source>
        <dbReference type="Pfam" id="PF00535"/>
    </source>
</evidence>
<dbReference type="CDD" id="cd02440">
    <property type="entry name" value="AdoMet_MTases"/>
    <property type="match status" value="1"/>
</dbReference>
<dbReference type="CDD" id="cd04186">
    <property type="entry name" value="GT_2_like_c"/>
    <property type="match status" value="1"/>
</dbReference>
<evidence type="ECO:0000313" key="5">
    <source>
        <dbReference type="EMBL" id="AOH84396.1"/>
    </source>
</evidence>
<protein>
    <recommendedName>
        <fullName evidence="7">Glycosyltransferase 2-like domain-containing protein</fullName>
    </recommendedName>
</protein>
<dbReference type="EMBL" id="CP014168">
    <property type="protein sequence ID" value="AOH84396.1"/>
    <property type="molecule type" value="Genomic_DNA"/>
</dbReference>
<dbReference type="Gene3D" id="3.40.50.2000">
    <property type="entry name" value="Glycogen Phosphorylase B"/>
    <property type="match status" value="1"/>
</dbReference>
<evidence type="ECO:0000259" key="4">
    <source>
        <dbReference type="Pfam" id="PF08241"/>
    </source>
</evidence>
<keyword evidence="1" id="KW-0175">Coiled coil</keyword>
<feature type="region of interest" description="Disordered" evidence="2">
    <location>
        <begin position="527"/>
        <end position="550"/>
    </location>
</feature>
<feature type="domain" description="Glycosyltransferase 2-like" evidence="3">
    <location>
        <begin position="891"/>
        <end position="996"/>
    </location>
</feature>
<dbReference type="CDD" id="cd03801">
    <property type="entry name" value="GT4_PimA-like"/>
    <property type="match status" value="1"/>
</dbReference>
<dbReference type="OrthoDB" id="9783791at2"/>
<dbReference type="Gene3D" id="3.40.50.150">
    <property type="entry name" value="Vaccinia Virus protein VP39"/>
    <property type="match status" value="1"/>
</dbReference>
<evidence type="ECO:0000256" key="1">
    <source>
        <dbReference type="SAM" id="Coils"/>
    </source>
</evidence>
<dbReference type="SUPFAM" id="SSF53335">
    <property type="entry name" value="S-adenosyl-L-methionine-dependent methyltransferases"/>
    <property type="match status" value="1"/>
</dbReference>
<accession>A0A1B3ZAF1</accession>
<feature type="coiled-coil region" evidence="1">
    <location>
        <begin position="269"/>
        <end position="310"/>
    </location>
</feature>
<gene>
    <name evidence="5" type="ORF">AWL63_10885</name>
</gene>
<dbReference type="Gene3D" id="3.90.550.10">
    <property type="entry name" value="Spore Coat Polysaccharide Biosynthesis Protein SpsA, Chain A"/>
    <property type="match status" value="1"/>
</dbReference>
<feature type="compositionally biased region" description="Low complexity" evidence="2">
    <location>
        <begin position="541"/>
        <end position="550"/>
    </location>
</feature>
<feature type="coiled-coil region" evidence="1">
    <location>
        <begin position="471"/>
        <end position="519"/>
    </location>
</feature>
<keyword evidence="6" id="KW-1185">Reference proteome</keyword>
<feature type="coiled-coil region" evidence="1">
    <location>
        <begin position="376"/>
        <end position="410"/>
    </location>
</feature>
<dbReference type="STRING" id="1560345.AWL63_10885"/>
<dbReference type="PANTHER" id="PTHR43179">
    <property type="entry name" value="RHAMNOSYLTRANSFERASE WBBL"/>
    <property type="match status" value="1"/>
</dbReference>
<feature type="domain" description="Methyltransferase type 11" evidence="4">
    <location>
        <begin position="38"/>
        <end position="130"/>
    </location>
</feature>
<dbReference type="KEGG" id="span:AWL63_10885"/>
<dbReference type="Pfam" id="PF00535">
    <property type="entry name" value="Glycos_transf_2"/>
    <property type="match status" value="1"/>
</dbReference>
<dbReference type="Pfam" id="PF08241">
    <property type="entry name" value="Methyltransf_11"/>
    <property type="match status" value="1"/>
</dbReference>
<dbReference type="InterPro" id="IPR001173">
    <property type="entry name" value="Glyco_trans_2-like"/>
</dbReference>
<proteinExistence type="predicted"/>
<dbReference type="GO" id="GO:0008757">
    <property type="term" value="F:S-adenosylmethionine-dependent methyltransferase activity"/>
    <property type="evidence" value="ECO:0007669"/>
    <property type="project" value="InterPro"/>
</dbReference>
<evidence type="ECO:0000256" key="2">
    <source>
        <dbReference type="SAM" id="MobiDB-lite"/>
    </source>
</evidence>
<evidence type="ECO:0000313" key="6">
    <source>
        <dbReference type="Proteomes" id="UP000094256"/>
    </source>
</evidence>
<dbReference type="RefSeq" id="WP_069204954.1">
    <property type="nucleotide sequence ID" value="NZ_CP014168.1"/>
</dbReference>
<feature type="compositionally biased region" description="Polar residues" evidence="2">
    <location>
        <begin position="529"/>
        <end position="538"/>
    </location>
</feature>
<dbReference type="InterPro" id="IPR029044">
    <property type="entry name" value="Nucleotide-diphossugar_trans"/>
</dbReference>
<dbReference type="SUPFAM" id="SSF53756">
    <property type="entry name" value="UDP-Glycosyltransferase/glycogen phosphorylase"/>
    <property type="match status" value="1"/>
</dbReference>
<dbReference type="Proteomes" id="UP000094256">
    <property type="component" value="Chromosome"/>
</dbReference>
<dbReference type="InterPro" id="IPR013216">
    <property type="entry name" value="Methyltransf_11"/>
</dbReference>
<dbReference type="Pfam" id="PF13692">
    <property type="entry name" value="Glyco_trans_1_4"/>
    <property type="match status" value="1"/>
</dbReference>
<reference evidence="5 6" key="1">
    <citation type="submission" date="2016-01" db="EMBL/GenBank/DDBJ databases">
        <title>Complete genome and mega plasmid sequence of Sphingomonas panacis DCY99 elicits systemic resistance in rice to Xanthomonas oryzae.</title>
        <authorList>
            <person name="Kim Y.J."/>
            <person name="Yang D.C."/>
            <person name="Sing P."/>
        </authorList>
    </citation>
    <scope>NUCLEOTIDE SEQUENCE [LARGE SCALE GENOMIC DNA]</scope>
    <source>
        <strain evidence="5 6">DCY99</strain>
    </source>
</reference>